<organism evidence="1 2">
    <name type="scientific">Periweissella beninensis</name>
    <dbReference type="NCBI Taxonomy" id="504936"/>
    <lineage>
        <taxon>Bacteria</taxon>
        <taxon>Bacillati</taxon>
        <taxon>Bacillota</taxon>
        <taxon>Bacilli</taxon>
        <taxon>Lactobacillales</taxon>
        <taxon>Lactobacillaceae</taxon>
        <taxon>Periweissella</taxon>
    </lineage>
</organism>
<comment type="caution">
    <text evidence="1">The sequence shown here is derived from an EMBL/GenBank/DDBJ whole genome shotgun (WGS) entry which is preliminary data.</text>
</comment>
<accession>A0ABT0VK87</accession>
<dbReference type="EMBL" id="JAGMVS010000065">
    <property type="protein sequence ID" value="MCM2437558.1"/>
    <property type="molecule type" value="Genomic_DNA"/>
</dbReference>
<evidence type="ECO:0000313" key="1">
    <source>
        <dbReference type="EMBL" id="MCM2437558.1"/>
    </source>
</evidence>
<name>A0ABT0VK87_9LACO</name>
<dbReference type="Proteomes" id="UP001057481">
    <property type="component" value="Unassembled WGS sequence"/>
</dbReference>
<keyword evidence="2" id="KW-1185">Reference proteome</keyword>
<dbReference type="RefSeq" id="WP_205143649.1">
    <property type="nucleotide sequence ID" value="NZ_JAFBDN010000008.1"/>
</dbReference>
<reference evidence="1" key="1">
    <citation type="submission" date="2021-04" db="EMBL/GenBank/DDBJ databases">
        <title>Taxonomic assessment of Weissella genus.</title>
        <authorList>
            <person name="Fanelli F."/>
            <person name="Chieffi D."/>
            <person name="Dell'Aquila A."/>
            <person name="Gyu-Sung C."/>
            <person name="Franz C.M.A.P."/>
            <person name="Fusco V."/>
        </authorList>
    </citation>
    <scope>NUCLEOTIDE SEQUENCE</scope>
    <source>
        <strain evidence="1">LMG 25373</strain>
    </source>
</reference>
<proteinExistence type="predicted"/>
<gene>
    <name evidence="1" type="ORF">KAK10_06510</name>
</gene>
<evidence type="ECO:0000313" key="2">
    <source>
        <dbReference type="Proteomes" id="UP001057481"/>
    </source>
</evidence>
<sequence length="289" mass="33888">MDNLAEIKLAIANDNPILAYGKLEEQYIKEPTFEINRMLSKVALNLNKYDVAEELVSAMIDDYLREETDILFLIKVYCENMNYLELNLILSHMTLTKEMHKKIKVQIDYSMQQHTMEIKKNIKRFKYLGIGDMIEQNLALKAGKHIPMADFIKLGSQHLIDEDVHPLVRTTILEIFTQLGQQEVNFKWLDNKTYTCDLQIQKEKHLATETSIKKEITQKLAKNIQNEKILLEYVSIFSKIIFPYFSKVIPQTDVFVNGLINRLNGEKDDYISQNYWIKTIDELLLTLNY</sequence>
<protein>
    <submittedName>
        <fullName evidence="1">Uncharacterized protein</fullName>
    </submittedName>
</protein>